<evidence type="ECO:0000256" key="6">
    <source>
        <dbReference type="ARBA" id="ARBA00023139"/>
    </source>
</evidence>
<dbReference type="InterPro" id="IPR008844">
    <property type="entry name" value="Spore_GerAC-like"/>
</dbReference>
<evidence type="ECO:0000313" key="11">
    <source>
        <dbReference type="EMBL" id="MCZ8512171.1"/>
    </source>
</evidence>
<keyword evidence="3" id="KW-0309">Germination</keyword>
<keyword evidence="7" id="KW-0449">Lipoprotein</keyword>
<evidence type="ECO:0000259" key="9">
    <source>
        <dbReference type="Pfam" id="PF05504"/>
    </source>
</evidence>
<comment type="caution">
    <text evidence="11">The sequence shown here is derived from an EMBL/GenBank/DDBJ whole genome shotgun (WGS) entry which is preliminary data.</text>
</comment>
<sequence>MRAVKLCLLLLLTVSNTTGCWNLREPNQLAFDLGSGLDLTKDGLFEFSAQIAIPSGVGGGQDGGGGNKKESFRTLSATGENIYDAIQKLQTKLSRKVFLGHRQIILIGQRMAEFGMSKFLDEFVRNPESEMRSLVYVVKEGQAKDILNVNPFFDPFTANALVSGLDILAWKHNYYRDFLSDALSQGIQPMVPAVSLTASSKFIYSGAAIFNKDNGMKLVGFLNIKEAVYANWIRDRQENSSVTAFVTQGNGNVSVKLQSLNRRIRVKMVNERMKIDVHLTGKGTIVENNSSLNPSKPKDLQIIQDELGQTTQRSINQLIEKVQKQYKTDIFGFGESVHQQYPHQWKTLKDNWTETFPQLPVSVQVELQCKDPGRSNSSP</sequence>
<dbReference type="Proteomes" id="UP001527882">
    <property type="component" value="Unassembled WGS sequence"/>
</dbReference>
<feature type="signal peptide" evidence="8">
    <location>
        <begin position="1"/>
        <end position="20"/>
    </location>
</feature>
<dbReference type="Pfam" id="PF05504">
    <property type="entry name" value="Spore_GerAC"/>
    <property type="match status" value="1"/>
</dbReference>
<dbReference type="InterPro" id="IPR057336">
    <property type="entry name" value="GerAC_N"/>
</dbReference>
<evidence type="ECO:0000256" key="1">
    <source>
        <dbReference type="ARBA" id="ARBA00004635"/>
    </source>
</evidence>
<feature type="domain" description="Spore germination protein N-terminal" evidence="10">
    <location>
        <begin position="24"/>
        <end position="195"/>
    </location>
</feature>
<comment type="similarity">
    <text evidence="2">Belongs to the GerABKC lipoprotein family.</text>
</comment>
<dbReference type="PANTHER" id="PTHR35789">
    <property type="entry name" value="SPORE GERMINATION PROTEIN B3"/>
    <property type="match status" value="1"/>
</dbReference>
<keyword evidence="12" id="KW-1185">Reference proteome</keyword>
<evidence type="ECO:0000256" key="3">
    <source>
        <dbReference type="ARBA" id="ARBA00022544"/>
    </source>
</evidence>
<dbReference type="NCBIfam" id="TIGR02887">
    <property type="entry name" value="spore_ger_x_C"/>
    <property type="match status" value="1"/>
</dbReference>
<dbReference type="Gene3D" id="3.30.300.210">
    <property type="entry name" value="Nutrient germinant receptor protein C, domain 3"/>
    <property type="match status" value="1"/>
</dbReference>
<dbReference type="InterPro" id="IPR038501">
    <property type="entry name" value="Spore_GerAC_C_sf"/>
</dbReference>
<keyword evidence="4 8" id="KW-0732">Signal</keyword>
<accession>A0ABT4Q5L6</accession>
<keyword evidence="5" id="KW-0472">Membrane</keyword>
<name>A0ABT4Q5L6_9BACL</name>
<evidence type="ECO:0000256" key="5">
    <source>
        <dbReference type="ARBA" id="ARBA00023136"/>
    </source>
</evidence>
<evidence type="ECO:0000313" key="12">
    <source>
        <dbReference type="Proteomes" id="UP001527882"/>
    </source>
</evidence>
<dbReference type="PANTHER" id="PTHR35789:SF1">
    <property type="entry name" value="SPORE GERMINATION PROTEIN B3"/>
    <property type="match status" value="1"/>
</dbReference>
<reference evidence="11 12" key="1">
    <citation type="submission" date="2022-12" db="EMBL/GenBank/DDBJ databases">
        <title>Draft genome sequence of Paenibacillus sp. dW9.</title>
        <authorList>
            <person name="Choi E.-W."/>
            <person name="Kim D.-U."/>
        </authorList>
    </citation>
    <scope>NUCLEOTIDE SEQUENCE [LARGE SCALE GENOMIC DNA]</scope>
    <source>
        <strain evidence="12">dW9</strain>
    </source>
</reference>
<protein>
    <submittedName>
        <fullName evidence="11">Ger(X)C family spore germination protein</fullName>
    </submittedName>
</protein>
<organism evidence="11 12">
    <name type="scientific">Paenibacillus gyeongsangnamensis</name>
    <dbReference type="NCBI Taxonomy" id="3388067"/>
    <lineage>
        <taxon>Bacteria</taxon>
        <taxon>Bacillati</taxon>
        <taxon>Bacillota</taxon>
        <taxon>Bacilli</taxon>
        <taxon>Bacillales</taxon>
        <taxon>Paenibacillaceae</taxon>
        <taxon>Paenibacillus</taxon>
    </lineage>
</organism>
<dbReference type="InterPro" id="IPR046953">
    <property type="entry name" value="Spore_GerAC-like_C"/>
</dbReference>
<evidence type="ECO:0000256" key="4">
    <source>
        <dbReference type="ARBA" id="ARBA00022729"/>
    </source>
</evidence>
<comment type="subcellular location">
    <subcellularLocation>
        <location evidence="1">Membrane</location>
        <topology evidence="1">Lipid-anchor</topology>
    </subcellularLocation>
</comment>
<feature type="chain" id="PRO_5046742991" evidence="8">
    <location>
        <begin position="21"/>
        <end position="379"/>
    </location>
</feature>
<feature type="domain" description="Spore germination GerAC-like C-terminal" evidence="9">
    <location>
        <begin position="205"/>
        <end position="373"/>
    </location>
</feature>
<dbReference type="Pfam" id="PF25198">
    <property type="entry name" value="Spore_GerAC_N"/>
    <property type="match status" value="1"/>
</dbReference>
<evidence type="ECO:0000259" key="10">
    <source>
        <dbReference type="Pfam" id="PF25198"/>
    </source>
</evidence>
<dbReference type="RefSeq" id="WP_269880588.1">
    <property type="nucleotide sequence ID" value="NZ_JAQAGZ010000004.1"/>
</dbReference>
<proteinExistence type="inferred from homology"/>
<evidence type="ECO:0000256" key="7">
    <source>
        <dbReference type="ARBA" id="ARBA00023288"/>
    </source>
</evidence>
<evidence type="ECO:0000256" key="2">
    <source>
        <dbReference type="ARBA" id="ARBA00007886"/>
    </source>
</evidence>
<dbReference type="EMBL" id="JAQAGZ010000004">
    <property type="protein sequence ID" value="MCZ8512171.1"/>
    <property type="molecule type" value="Genomic_DNA"/>
</dbReference>
<gene>
    <name evidence="11" type="ORF">O9H85_06965</name>
</gene>
<evidence type="ECO:0000256" key="8">
    <source>
        <dbReference type="SAM" id="SignalP"/>
    </source>
</evidence>
<keyword evidence="6" id="KW-0564">Palmitate</keyword>